<comment type="caution">
    <text evidence="1">The sequence shown here is derived from an EMBL/GenBank/DDBJ whole genome shotgun (WGS) entry which is preliminary data.</text>
</comment>
<sequence>MAAVFDSNDRIVPTWLTAARHLQAAGGLGRNLVLEISRPGVMRRSDLHTLRRVDARIVAQDNGLSIDTIAGTIFPQGLYDRRGRPDFYQEHLRLLDRAKKAGTWGQYFERMTRRKAPDGTLVNPLEDVIEKLKRAATPGRSIYQSTYELSPSDPAQDIDPVDDDGAELATYDPVRDRKRSYGGPCLSHLSFKITDRHVLDLTAIYRSHRYCERALGNLVGLARLQKYVAEQASLDLGKLTCISTHADLDLASWGGVKEGGILLDSL</sequence>
<dbReference type="InterPro" id="IPR036926">
    <property type="entry name" value="Thymidate_synth/dCMP_Mease_sf"/>
</dbReference>
<organism evidence="1 2">
    <name type="scientific">Pseudoxanthomonas kaohsiungensis</name>
    <dbReference type="NCBI Taxonomy" id="283923"/>
    <lineage>
        <taxon>Bacteria</taxon>
        <taxon>Pseudomonadati</taxon>
        <taxon>Pseudomonadota</taxon>
        <taxon>Gammaproteobacteria</taxon>
        <taxon>Lysobacterales</taxon>
        <taxon>Lysobacteraceae</taxon>
        <taxon>Pseudoxanthomonas</taxon>
    </lineage>
</organism>
<dbReference type="EMBL" id="JBHTKN010000005">
    <property type="protein sequence ID" value="MFD1042551.1"/>
    <property type="molecule type" value="Genomic_DNA"/>
</dbReference>
<gene>
    <name evidence="1" type="ORF">ACFQ2N_09360</name>
</gene>
<proteinExistence type="predicted"/>
<accession>A0ABW3LY84</accession>
<evidence type="ECO:0000313" key="1">
    <source>
        <dbReference type="EMBL" id="MFD1042551.1"/>
    </source>
</evidence>
<evidence type="ECO:0008006" key="3">
    <source>
        <dbReference type="Google" id="ProtNLM"/>
    </source>
</evidence>
<evidence type="ECO:0000313" key="2">
    <source>
        <dbReference type="Proteomes" id="UP001597033"/>
    </source>
</evidence>
<dbReference type="SUPFAM" id="SSF55831">
    <property type="entry name" value="Thymidylate synthase/dCMP hydroxymethylase"/>
    <property type="match status" value="1"/>
</dbReference>
<dbReference type="Proteomes" id="UP001597033">
    <property type="component" value="Unassembled WGS sequence"/>
</dbReference>
<dbReference type="Gene3D" id="3.30.572.10">
    <property type="entry name" value="Thymidylate synthase/dCMP hydroxymethylase domain"/>
    <property type="match status" value="1"/>
</dbReference>
<protein>
    <recommendedName>
        <fullName evidence="3">Thymidylate synthase</fullName>
    </recommendedName>
</protein>
<name>A0ABW3LY84_9GAMM</name>
<keyword evidence="2" id="KW-1185">Reference proteome</keyword>
<dbReference type="RefSeq" id="WP_162376096.1">
    <property type="nucleotide sequence ID" value="NZ_JBHTKN010000005.1"/>
</dbReference>
<reference evidence="2" key="1">
    <citation type="journal article" date="2019" name="Int. J. Syst. Evol. Microbiol.">
        <title>The Global Catalogue of Microorganisms (GCM) 10K type strain sequencing project: providing services to taxonomists for standard genome sequencing and annotation.</title>
        <authorList>
            <consortium name="The Broad Institute Genomics Platform"/>
            <consortium name="The Broad Institute Genome Sequencing Center for Infectious Disease"/>
            <person name="Wu L."/>
            <person name="Ma J."/>
        </authorList>
    </citation>
    <scope>NUCLEOTIDE SEQUENCE [LARGE SCALE GENOMIC DNA]</scope>
    <source>
        <strain evidence="2">CCUG 55854</strain>
    </source>
</reference>